<feature type="domain" description="M23ase beta-sheet core" evidence="1">
    <location>
        <begin position="51"/>
        <end position="142"/>
    </location>
</feature>
<evidence type="ECO:0000313" key="3">
    <source>
        <dbReference type="Proteomes" id="UP000182993"/>
    </source>
</evidence>
<dbReference type="PANTHER" id="PTHR21666">
    <property type="entry name" value="PEPTIDASE-RELATED"/>
    <property type="match status" value="1"/>
</dbReference>
<dbReference type="Pfam" id="PF01551">
    <property type="entry name" value="Peptidase_M23"/>
    <property type="match status" value="1"/>
</dbReference>
<dbReference type="GO" id="GO:0004222">
    <property type="term" value="F:metalloendopeptidase activity"/>
    <property type="evidence" value="ECO:0007669"/>
    <property type="project" value="TreeGrafter"/>
</dbReference>
<dbReference type="KEGG" id="tbc:A0O31_01657"/>
<dbReference type="InterPro" id="IPR011055">
    <property type="entry name" value="Dup_hybrid_motif"/>
</dbReference>
<dbReference type="CDD" id="cd12797">
    <property type="entry name" value="M23_peptidase"/>
    <property type="match status" value="1"/>
</dbReference>
<dbReference type="OrthoDB" id="9805070at2"/>
<dbReference type="EMBL" id="CP016312">
    <property type="protein sequence ID" value="APD09765.1"/>
    <property type="molecule type" value="Genomic_DNA"/>
</dbReference>
<organism evidence="2 3">
    <name type="scientific">Thermus brockianus</name>
    <dbReference type="NCBI Taxonomy" id="56956"/>
    <lineage>
        <taxon>Bacteria</taxon>
        <taxon>Thermotogati</taxon>
        <taxon>Deinococcota</taxon>
        <taxon>Deinococci</taxon>
        <taxon>Thermales</taxon>
        <taxon>Thermaceae</taxon>
        <taxon>Thermus</taxon>
    </lineage>
</organism>
<dbReference type="STRING" id="56956.A0O31_01657"/>
<name>A0A1J0LW99_THEBO</name>
<dbReference type="AlphaFoldDB" id="A0A1J0LW99"/>
<proteinExistence type="predicted"/>
<dbReference type="SUPFAM" id="SSF51261">
    <property type="entry name" value="Duplicated hybrid motif"/>
    <property type="match status" value="1"/>
</dbReference>
<dbReference type="InterPro" id="IPR050570">
    <property type="entry name" value="Cell_wall_metabolism_enzyme"/>
</dbReference>
<reference evidence="3" key="1">
    <citation type="submission" date="2016-06" db="EMBL/GenBank/DDBJ databases">
        <title>Whole genome sequencing of Thermus brockianus strain GE-1.</title>
        <authorList>
            <person name="Schaefers C."/>
            <person name="Blank S."/>
            <person name="Wiebusch S."/>
            <person name="Elleuche S."/>
            <person name="Antranikian G."/>
        </authorList>
    </citation>
    <scope>NUCLEOTIDE SEQUENCE [LARGE SCALE GENOMIC DNA]</scope>
    <source>
        <strain evidence="3">GE-1</strain>
    </source>
</reference>
<evidence type="ECO:0000313" key="2">
    <source>
        <dbReference type="EMBL" id="APD09765.1"/>
    </source>
</evidence>
<dbReference type="InterPro" id="IPR016047">
    <property type="entry name" value="M23ase_b-sheet_dom"/>
</dbReference>
<dbReference type="PANTHER" id="PTHR21666:SF270">
    <property type="entry name" value="MUREIN HYDROLASE ACTIVATOR ENVC"/>
    <property type="match status" value="1"/>
</dbReference>
<gene>
    <name evidence="2" type="ORF">A0O31_01657</name>
</gene>
<sequence length="218" mass="24134">MRVIHPFRFPERARVDAGFLDPRYPAWRRSAGLPPAEHPGVDLNLVGTSGNEDYGYPVCSIAAGRVVHTGSHRVWGNVVLIEHPTLAQLLGLPYLATQYAHLAFVAVEEGDVVLAGEAIGSVGRGDPRAPFLAHLHFEVRRKPLPPDYWPGMNRKAIEEGYLDPVAFLATQAESEHRYWFPAGTLYSPKGRWTTQKAVVVNLSKLDLAQVRLNEPVSL</sequence>
<protein>
    <submittedName>
        <fullName evidence="2">Peptidase family M23</fullName>
    </submittedName>
</protein>
<accession>A0A1J0LW99</accession>
<dbReference type="Gene3D" id="2.70.70.10">
    <property type="entry name" value="Glucose Permease (Domain IIA)"/>
    <property type="match status" value="1"/>
</dbReference>
<evidence type="ECO:0000259" key="1">
    <source>
        <dbReference type="Pfam" id="PF01551"/>
    </source>
</evidence>
<dbReference type="Proteomes" id="UP000182993">
    <property type="component" value="Chromosome"/>
</dbReference>